<dbReference type="InterPro" id="IPR038474">
    <property type="entry name" value="Polyketide_synth_cyclase_sf"/>
</dbReference>
<dbReference type="EMBL" id="JAGGLR010000004">
    <property type="protein sequence ID" value="MBP2060870.1"/>
    <property type="molecule type" value="Genomic_DNA"/>
</dbReference>
<reference evidence="2 3" key="2">
    <citation type="submission" date="2021-03" db="EMBL/GenBank/DDBJ databases">
        <title>Genomic Encyclopedia of Type Strains, Phase IV (KMG-IV): sequencing the most valuable type-strain genomes for metagenomic binning, comparative biology and taxonomic classification.</title>
        <authorList>
            <person name="Goeker M."/>
        </authorList>
    </citation>
    <scope>NUCLEOTIDE SEQUENCE [LARGE SCALE GENOMIC DNA]</scope>
    <source>
        <strain evidence="2 3">DSM 41954</strain>
    </source>
</reference>
<sequence>MQHVIFVDRMSPEDAPRVARIWDEHDRTGLPEEIGVARRTLYRFRGLYMHVVAARPDLTVDLAEQIHSARTHPSYIEVRDRLATYLTPYSSDCRGLLDTRAEEFYQWSASKE</sequence>
<accession>A0A060ZSG8</accession>
<evidence type="ECO:0000313" key="2">
    <source>
        <dbReference type="EMBL" id="MBP2060870.1"/>
    </source>
</evidence>
<proteinExistence type="predicted"/>
<evidence type="ECO:0000313" key="1">
    <source>
        <dbReference type="EMBL" id="CDR06331.1"/>
    </source>
</evidence>
<evidence type="ECO:0000313" key="3">
    <source>
        <dbReference type="Proteomes" id="UP000756710"/>
    </source>
</evidence>
<reference evidence="1" key="1">
    <citation type="submission" date="2014-05" db="EMBL/GenBank/DDBJ databases">
        <authorList>
            <person name="Horn Fabian"/>
        </authorList>
    </citation>
    <scope>NUCLEOTIDE SEQUENCE</scope>
</reference>
<dbReference type="InterPro" id="IPR006765">
    <property type="entry name" value="Polyketide_synth_cyclase"/>
</dbReference>
<dbReference type="GeneID" id="32469969"/>
<dbReference type="AlphaFoldDB" id="A0A060ZSG8"/>
<dbReference type="RefSeq" id="WP_044569693.1">
    <property type="nucleotide sequence ID" value="NZ_BAABDR010000068.1"/>
</dbReference>
<dbReference type="Gene3D" id="3.30.70.1090">
    <property type="entry name" value="Dimeric alpha+beta barrel"/>
    <property type="match status" value="1"/>
</dbReference>
<name>A0A060ZSG8_9ACTN</name>
<protein>
    <submittedName>
        <fullName evidence="1">Polyketide synthesis cyclase</fullName>
    </submittedName>
</protein>
<gene>
    <name evidence="2" type="ORF">J2Z30_001872</name>
    <name evidence="1" type="ORF">SIRAN3233</name>
</gene>
<dbReference type="EMBL" id="LK022848">
    <property type="protein sequence ID" value="CDR06331.1"/>
    <property type="molecule type" value="Genomic_DNA"/>
</dbReference>
<keyword evidence="3" id="KW-1185">Reference proteome</keyword>
<organism evidence="1">
    <name type="scientific">Streptomyces iranensis</name>
    <dbReference type="NCBI Taxonomy" id="576784"/>
    <lineage>
        <taxon>Bacteria</taxon>
        <taxon>Bacillati</taxon>
        <taxon>Actinomycetota</taxon>
        <taxon>Actinomycetes</taxon>
        <taxon>Kitasatosporales</taxon>
        <taxon>Streptomycetaceae</taxon>
        <taxon>Streptomyces</taxon>
        <taxon>Streptomyces violaceusniger group</taxon>
    </lineage>
</organism>
<dbReference type="InterPro" id="IPR011008">
    <property type="entry name" value="Dimeric_a/b-barrel"/>
</dbReference>
<dbReference type="Proteomes" id="UP000756710">
    <property type="component" value="Unassembled WGS sequence"/>
</dbReference>
<dbReference type="SUPFAM" id="SSF54909">
    <property type="entry name" value="Dimeric alpha+beta barrel"/>
    <property type="match status" value="1"/>
</dbReference>
<dbReference type="GO" id="GO:0030639">
    <property type="term" value="P:polyketide biosynthetic process"/>
    <property type="evidence" value="ECO:0007669"/>
    <property type="project" value="InterPro"/>
</dbReference>
<dbReference type="HOGENOM" id="CLU_2207266_0_0_11"/>
<dbReference type="Pfam" id="PF04673">
    <property type="entry name" value="Cyclase_polyket"/>
    <property type="match status" value="1"/>
</dbReference>